<organism evidence="2 3">
    <name type="scientific">Escallonia herrerae</name>
    <dbReference type="NCBI Taxonomy" id="1293975"/>
    <lineage>
        <taxon>Eukaryota</taxon>
        <taxon>Viridiplantae</taxon>
        <taxon>Streptophyta</taxon>
        <taxon>Embryophyta</taxon>
        <taxon>Tracheophyta</taxon>
        <taxon>Spermatophyta</taxon>
        <taxon>Magnoliopsida</taxon>
        <taxon>eudicotyledons</taxon>
        <taxon>Gunneridae</taxon>
        <taxon>Pentapetalae</taxon>
        <taxon>asterids</taxon>
        <taxon>campanulids</taxon>
        <taxon>Escalloniales</taxon>
        <taxon>Escalloniaceae</taxon>
        <taxon>Escallonia</taxon>
    </lineage>
</organism>
<feature type="compositionally biased region" description="Acidic residues" evidence="1">
    <location>
        <begin position="166"/>
        <end position="180"/>
    </location>
</feature>
<protein>
    <submittedName>
        <fullName evidence="2">Uncharacterized protein</fullName>
    </submittedName>
</protein>
<name>A0AA89AJW4_9ASTE</name>
<gene>
    <name evidence="2" type="ORF">RJ639_015796</name>
</gene>
<evidence type="ECO:0000313" key="3">
    <source>
        <dbReference type="Proteomes" id="UP001188597"/>
    </source>
</evidence>
<feature type="region of interest" description="Disordered" evidence="1">
    <location>
        <begin position="159"/>
        <end position="180"/>
    </location>
</feature>
<evidence type="ECO:0000256" key="1">
    <source>
        <dbReference type="SAM" id="MobiDB-lite"/>
    </source>
</evidence>
<proteinExistence type="predicted"/>
<dbReference type="Proteomes" id="UP001188597">
    <property type="component" value="Unassembled WGS sequence"/>
</dbReference>
<comment type="caution">
    <text evidence="2">The sequence shown here is derived from an EMBL/GenBank/DDBJ whole genome shotgun (WGS) entry which is preliminary data.</text>
</comment>
<evidence type="ECO:0000313" key="2">
    <source>
        <dbReference type="EMBL" id="KAK3006629.1"/>
    </source>
</evidence>
<reference evidence="2" key="1">
    <citation type="submission" date="2022-12" db="EMBL/GenBank/DDBJ databases">
        <title>Draft genome assemblies for two species of Escallonia (Escalloniales).</title>
        <authorList>
            <person name="Chanderbali A."/>
            <person name="Dervinis C."/>
            <person name="Anghel I."/>
            <person name="Soltis D."/>
            <person name="Soltis P."/>
            <person name="Zapata F."/>
        </authorList>
    </citation>
    <scope>NUCLEOTIDE SEQUENCE</scope>
    <source>
        <strain evidence="2">UCBG64.0493</strain>
        <tissue evidence="2">Leaf</tissue>
    </source>
</reference>
<dbReference type="EMBL" id="JAVXUP010001967">
    <property type="protein sequence ID" value="KAK3006629.1"/>
    <property type="molecule type" value="Genomic_DNA"/>
</dbReference>
<sequence>MSTRPHGNHSADSPKSNAIVSSSPKMMSLWKPAIESSKALLLDEIFLAHDALLKEEEFEGSSQATVHSYPKGQRCICCENCGDKRLGSEQERTYTWYSRNRTRCQGIDTYFTGPASKNWKVKIAKIMELEVQKMKESETAKLVEIEVEKQMKQKDLQHVEVTATDATEDGNDETFDELGG</sequence>
<dbReference type="AlphaFoldDB" id="A0AA89AJW4"/>
<accession>A0AA89AJW4</accession>
<keyword evidence="3" id="KW-1185">Reference proteome</keyword>